<organism evidence="5 6">
    <name type="scientific">Artemia franciscana</name>
    <name type="common">Brine shrimp</name>
    <name type="synonym">Artemia sanfranciscana</name>
    <dbReference type="NCBI Taxonomy" id="6661"/>
    <lineage>
        <taxon>Eukaryota</taxon>
        <taxon>Metazoa</taxon>
        <taxon>Ecdysozoa</taxon>
        <taxon>Arthropoda</taxon>
        <taxon>Crustacea</taxon>
        <taxon>Branchiopoda</taxon>
        <taxon>Anostraca</taxon>
        <taxon>Artemiidae</taxon>
        <taxon>Artemia</taxon>
    </lineage>
</organism>
<comment type="similarity">
    <text evidence="1">Belongs to the GST superfamily. Omega family.</text>
</comment>
<dbReference type="InterPro" id="IPR040079">
    <property type="entry name" value="Glutathione_S-Trfase"/>
</dbReference>
<feature type="domain" description="GST C-terminal" evidence="4">
    <location>
        <begin position="124"/>
        <end position="254"/>
    </location>
</feature>
<accession>A0AA88HV24</accession>
<evidence type="ECO:0000256" key="2">
    <source>
        <dbReference type="ARBA" id="ARBA00023002"/>
    </source>
</evidence>
<dbReference type="FunFam" id="1.20.1050.10:FF:000009">
    <property type="entry name" value="Glutathione S-transferase omega-1"/>
    <property type="match status" value="1"/>
</dbReference>
<dbReference type="FunFam" id="3.40.30.10:FF:000123">
    <property type="entry name" value="Glutathione transferase o1"/>
    <property type="match status" value="1"/>
</dbReference>
<name>A0AA88HV24_ARTSF</name>
<dbReference type="Pfam" id="PF13409">
    <property type="entry name" value="GST_N_2"/>
    <property type="match status" value="1"/>
</dbReference>
<dbReference type="SUPFAM" id="SSF52833">
    <property type="entry name" value="Thioredoxin-like"/>
    <property type="match status" value="1"/>
</dbReference>
<proteinExistence type="inferred from homology"/>
<dbReference type="InterPro" id="IPR036282">
    <property type="entry name" value="Glutathione-S-Trfase_C_sf"/>
</dbReference>
<dbReference type="SUPFAM" id="SSF47616">
    <property type="entry name" value="GST C-terminal domain-like"/>
    <property type="match status" value="1"/>
</dbReference>
<evidence type="ECO:0000313" key="5">
    <source>
        <dbReference type="EMBL" id="KAK2715653.1"/>
    </source>
</evidence>
<feature type="domain" description="GST N-terminal" evidence="3">
    <location>
        <begin position="40"/>
        <end position="118"/>
    </location>
</feature>
<keyword evidence="2" id="KW-0560">Oxidoreductase</keyword>
<dbReference type="InterPro" id="IPR036249">
    <property type="entry name" value="Thioredoxin-like_sf"/>
</dbReference>
<dbReference type="PANTHER" id="PTHR43968">
    <property type="match status" value="1"/>
</dbReference>
<dbReference type="Pfam" id="PF13410">
    <property type="entry name" value="GST_C_2"/>
    <property type="match status" value="1"/>
</dbReference>
<sequence>MFSRFLFRRNYNIGNKMEAISETPHLAAGSVEPEPNKDKNVLRFYNMRFCPYAQRTRLVLSAKNIPHEIVNINLVSKPEWYFKINPLGKVPCILVEGKPIYESLVTADLLDELYPDMGHLNPTDPVLKALDRIQLEHYNKVTTPLYKLYRSKGLPEEDALLASLFTGLDHFESELQQRNTTFFCGEKPGMLDYMIWPWFERIATLPQYIGQKGAFPPERFTNLETWIEVMMRDPAVRVSYFSPEVHLKFIESFISGNPNYDLNKN</sequence>
<dbReference type="EMBL" id="JAVRJZ010000012">
    <property type="protein sequence ID" value="KAK2715653.1"/>
    <property type="molecule type" value="Genomic_DNA"/>
</dbReference>
<protein>
    <submittedName>
        <fullName evidence="5">Uncharacterized protein</fullName>
    </submittedName>
</protein>
<dbReference type="Gene3D" id="1.20.1050.10">
    <property type="match status" value="1"/>
</dbReference>
<dbReference type="PROSITE" id="PS50405">
    <property type="entry name" value="GST_CTER"/>
    <property type="match status" value="1"/>
</dbReference>
<dbReference type="GO" id="GO:0045174">
    <property type="term" value="F:glutathione dehydrogenase (ascorbate) activity"/>
    <property type="evidence" value="ECO:0007669"/>
    <property type="project" value="TreeGrafter"/>
</dbReference>
<dbReference type="InterPro" id="IPR010987">
    <property type="entry name" value="Glutathione-S-Trfase_C-like"/>
</dbReference>
<gene>
    <name evidence="5" type="ORF">QYM36_010282</name>
</gene>
<dbReference type="InterPro" id="IPR005442">
    <property type="entry name" value="GST_omega"/>
</dbReference>
<dbReference type="InterPro" id="IPR050983">
    <property type="entry name" value="GST_Omega/HSP26"/>
</dbReference>
<reference evidence="5" key="1">
    <citation type="submission" date="2023-07" db="EMBL/GenBank/DDBJ databases">
        <title>Chromosome-level genome assembly of Artemia franciscana.</title>
        <authorList>
            <person name="Jo E."/>
        </authorList>
    </citation>
    <scope>NUCLEOTIDE SEQUENCE</scope>
    <source>
        <tissue evidence="5">Whole body</tissue>
    </source>
</reference>
<dbReference type="AlphaFoldDB" id="A0AA88HV24"/>
<dbReference type="PANTHER" id="PTHR43968:SF6">
    <property type="entry name" value="GLUTATHIONE S-TRANSFERASE OMEGA"/>
    <property type="match status" value="1"/>
</dbReference>
<evidence type="ECO:0000259" key="4">
    <source>
        <dbReference type="PROSITE" id="PS50405"/>
    </source>
</evidence>
<dbReference type="GO" id="GO:0005737">
    <property type="term" value="C:cytoplasm"/>
    <property type="evidence" value="ECO:0007669"/>
    <property type="project" value="InterPro"/>
</dbReference>
<evidence type="ECO:0000259" key="3">
    <source>
        <dbReference type="PROSITE" id="PS50404"/>
    </source>
</evidence>
<dbReference type="Proteomes" id="UP001187531">
    <property type="component" value="Unassembled WGS sequence"/>
</dbReference>
<dbReference type="PROSITE" id="PS50404">
    <property type="entry name" value="GST_NTER"/>
    <property type="match status" value="1"/>
</dbReference>
<evidence type="ECO:0000313" key="6">
    <source>
        <dbReference type="Proteomes" id="UP001187531"/>
    </source>
</evidence>
<dbReference type="InterPro" id="IPR004045">
    <property type="entry name" value="Glutathione_S-Trfase_N"/>
</dbReference>
<dbReference type="SFLD" id="SFLDS00019">
    <property type="entry name" value="Glutathione_Transferase_(cytos"/>
    <property type="match status" value="1"/>
</dbReference>
<evidence type="ECO:0000256" key="1">
    <source>
        <dbReference type="ARBA" id="ARBA00011067"/>
    </source>
</evidence>
<dbReference type="GO" id="GO:0004364">
    <property type="term" value="F:glutathione transferase activity"/>
    <property type="evidence" value="ECO:0007669"/>
    <property type="project" value="InterPro"/>
</dbReference>
<dbReference type="GO" id="GO:0006749">
    <property type="term" value="P:glutathione metabolic process"/>
    <property type="evidence" value="ECO:0007669"/>
    <property type="project" value="TreeGrafter"/>
</dbReference>
<dbReference type="Gene3D" id="3.40.30.10">
    <property type="entry name" value="Glutaredoxin"/>
    <property type="match status" value="1"/>
</dbReference>
<keyword evidence="6" id="KW-1185">Reference proteome</keyword>
<dbReference type="SFLD" id="SFLDG00358">
    <property type="entry name" value="Main_(cytGST)"/>
    <property type="match status" value="1"/>
</dbReference>
<dbReference type="PRINTS" id="PR01625">
    <property type="entry name" value="GSTRNSFRASEO"/>
</dbReference>
<comment type="caution">
    <text evidence="5">The sequence shown here is derived from an EMBL/GenBank/DDBJ whole genome shotgun (WGS) entry which is preliminary data.</text>
</comment>